<name>A0A0F9K4Y9_9ZZZZ</name>
<protein>
    <submittedName>
        <fullName evidence="1">Uncharacterized protein</fullName>
    </submittedName>
</protein>
<gene>
    <name evidence="1" type="ORF">LCGC14_1679020</name>
</gene>
<sequence length="91" mass="9943">MTDPKDITSVADEAMLERGPWAETTVTTLAMKPIEVTVTKRCESTHLPPLCPHTASKPESSVETVIELLRSAVPLIIERLDAIRSAQSEDS</sequence>
<evidence type="ECO:0000313" key="1">
    <source>
        <dbReference type="EMBL" id="KKM17118.1"/>
    </source>
</evidence>
<comment type="caution">
    <text evidence="1">The sequence shown here is derived from an EMBL/GenBank/DDBJ whole genome shotgun (WGS) entry which is preliminary data.</text>
</comment>
<organism evidence="1">
    <name type="scientific">marine sediment metagenome</name>
    <dbReference type="NCBI Taxonomy" id="412755"/>
    <lineage>
        <taxon>unclassified sequences</taxon>
        <taxon>metagenomes</taxon>
        <taxon>ecological metagenomes</taxon>
    </lineage>
</organism>
<reference evidence="1" key="1">
    <citation type="journal article" date="2015" name="Nature">
        <title>Complex archaea that bridge the gap between prokaryotes and eukaryotes.</title>
        <authorList>
            <person name="Spang A."/>
            <person name="Saw J.H."/>
            <person name="Jorgensen S.L."/>
            <person name="Zaremba-Niedzwiedzka K."/>
            <person name="Martijn J."/>
            <person name="Lind A.E."/>
            <person name="van Eijk R."/>
            <person name="Schleper C."/>
            <person name="Guy L."/>
            <person name="Ettema T.J."/>
        </authorList>
    </citation>
    <scope>NUCLEOTIDE SEQUENCE</scope>
</reference>
<dbReference type="EMBL" id="LAZR01014523">
    <property type="protein sequence ID" value="KKM17118.1"/>
    <property type="molecule type" value="Genomic_DNA"/>
</dbReference>
<dbReference type="AlphaFoldDB" id="A0A0F9K4Y9"/>
<accession>A0A0F9K4Y9</accession>
<proteinExistence type="predicted"/>